<evidence type="ECO:0000313" key="2">
    <source>
        <dbReference type="EMBL" id="ESL01896.1"/>
    </source>
</evidence>
<reference evidence="2 3" key="1">
    <citation type="submission" date="2013-06" db="EMBL/GenBank/DDBJ databases">
        <authorList>
            <person name="Weinstock G."/>
            <person name="Sodergren E."/>
            <person name="Clifton S."/>
            <person name="Fulton L."/>
            <person name="Fulton B."/>
            <person name="Courtney L."/>
            <person name="Fronick C."/>
            <person name="Harrison M."/>
            <person name="Strong C."/>
            <person name="Farmer C."/>
            <person name="Delahaunty K."/>
            <person name="Markovic C."/>
            <person name="Hall O."/>
            <person name="Minx P."/>
            <person name="Tomlinson C."/>
            <person name="Mitreva M."/>
            <person name="Nelson J."/>
            <person name="Hou S."/>
            <person name="Wollam A."/>
            <person name="Pepin K.H."/>
            <person name="Johnson M."/>
            <person name="Bhonagiri V."/>
            <person name="Nash W.E."/>
            <person name="Warren W."/>
            <person name="Chinwalla A."/>
            <person name="Mardis E.R."/>
            <person name="Wilson R.K."/>
        </authorList>
    </citation>
    <scope>NUCLEOTIDE SEQUENCE [LARGE SCALE GENOMIC DNA]</scope>
    <source>
        <strain evidence="2 3">ATCC 51271</strain>
    </source>
</reference>
<organism evidence="2 3">
    <name type="scientific">Catonella morbi ATCC 51271</name>
    <dbReference type="NCBI Taxonomy" id="592026"/>
    <lineage>
        <taxon>Bacteria</taxon>
        <taxon>Bacillati</taxon>
        <taxon>Bacillota</taxon>
        <taxon>Clostridia</taxon>
        <taxon>Lachnospirales</taxon>
        <taxon>Lachnospiraceae</taxon>
        <taxon>Catonella</taxon>
    </lineage>
</organism>
<gene>
    <name evidence="2" type="ORF">GCWU0000282_002714</name>
</gene>
<keyword evidence="1" id="KW-0472">Membrane</keyword>
<dbReference type="Pfam" id="PF20462">
    <property type="entry name" value="DUF6715"/>
    <property type="match status" value="1"/>
</dbReference>
<dbReference type="Proteomes" id="UP000018227">
    <property type="component" value="Unassembled WGS sequence"/>
</dbReference>
<keyword evidence="1" id="KW-1133">Transmembrane helix</keyword>
<comment type="caution">
    <text evidence="2">The sequence shown here is derived from an EMBL/GenBank/DDBJ whole genome shotgun (WGS) entry which is preliminary data.</text>
</comment>
<protein>
    <submittedName>
        <fullName evidence="2">Uncharacterized protein</fullName>
    </submittedName>
</protein>
<name>V2Y2G0_9FIRM</name>
<evidence type="ECO:0000313" key="3">
    <source>
        <dbReference type="Proteomes" id="UP000018227"/>
    </source>
</evidence>
<evidence type="ECO:0000256" key="1">
    <source>
        <dbReference type="SAM" id="Phobius"/>
    </source>
</evidence>
<proteinExistence type="predicted"/>
<keyword evidence="1" id="KW-0812">Transmembrane</keyword>
<dbReference type="eggNOG" id="ENOG5032XMH">
    <property type="taxonomic scope" value="Bacteria"/>
</dbReference>
<dbReference type="EMBL" id="ACIL03000017">
    <property type="protein sequence ID" value="ESL01896.1"/>
    <property type="molecule type" value="Genomic_DNA"/>
</dbReference>
<accession>V2Y2G0</accession>
<dbReference type="InterPro" id="IPR046563">
    <property type="entry name" value="DUF6715"/>
</dbReference>
<dbReference type="AlphaFoldDB" id="V2Y2G0"/>
<dbReference type="STRING" id="592026.GCWU0000282_002714"/>
<keyword evidence="3" id="KW-1185">Reference proteome</keyword>
<feature type="transmembrane region" description="Helical" evidence="1">
    <location>
        <begin position="20"/>
        <end position="42"/>
    </location>
</feature>
<sequence length="202" mass="23612">MKTNKGGSFMYKKAQNPVVVVAVMIALAVFIVGGFFLARNIGEKNWEARKSKTEVEKLIDLDLDENYPGTAREVLKINNRLMKCYYNEKLTDEQIKALAMQNQKLFDEELLKRNPYDAYVERLKKDIEGYKKSKTTIINIGVQELSDAEKEERGGYKFCNLLVSFFLKEGNGHKKTNHKYYLREDEKGRWKILFWEVTTKTF</sequence>
<dbReference type="HOGENOM" id="CLU_120843_0_0_9"/>